<dbReference type="Proteomes" id="UP000822476">
    <property type="component" value="Unassembled WGS sequence"/>
</dbReference>
<proteinExistence type="predicted"/>
<gene>
    <name evidence="1" type="ORF">EG68_01537</name>
</gene>
<comment type="caution">
    <text evidence="1">The sequence shown here is derived from an EMBL/GenBank/DDBJ whole genome shotgun (WGS) entry which is preliminary data.</text>
</comment>
<evidence type="ECO:0000313" key="2">
    <source>
        <dbReference type="Proteomes" id="UP000822476"/>
    </source>
</evidence>
<dbReference type="EMBL" id="JTDE01000502">
    <property type="protein sequence ID" value="KAF7261062.1"/>
    <property type="molecule type" value="Genomic_DNA"/>
</dbReference>
<accession>A0A8S9Z2C3</accession>
<protein>
    <submittedName>
        <fullName evidence="1">Uncharacterized protein</fullName>
    </submittedName>
</protein>
<keyword evidence="2" id="KW-1185">Reference proteome</keyword>
<evidence type="ECO:0000313" key="1">
    <source>
        <dbReference type="EMBL" id="KAF7261062.1"/>
    </source>
</evidence>
<organism evidence="1 2">
    <name type="scientific">Paragonimus skrjabini miyazakii</name>
    <dbReference type="NCBI Taxonomy" id="59628"/>
    <lineage>
        <taxon>Eukaryota</taxon>
        <taxon>Metazoa</taxon>
        <taxon>Spiralia</taxon>
        <taxon>Lophotrochozoa</taxon>
        <taxon>Platyhelminthes</taxon>
        <taxon>Trematoda</taxon>
        <taxon>Digenea</taxon>
        <taxon>Plagiorchiida</taxon>
        <taxon>Troglotremata</taxon>
        <taxon>Troglotrematidae</taxon>
        <taxon>Paragonimus</taxon>
    </lineage>
</organism>
<reference evidence="1" key="1">
    <citation type="submission" date="2019-07" db="EMBL/GenBank/DDBJ databases">
        <title>Annotation for the trematode Paragonimus miyazaki's.</title>
        <authorList>
            <person name="Choi Y.-J."/>
        </authorList>
    </citation>
    <scope>NUCLEOTIDE SEQUENCE</scope>
    <source>
        <strain evidence="1">Japan</strain>
    </source>
</reference>
<name>A0A8S9Z2C3_9TREM</name>
<sequence length="108" mass="12095">MTDVCSQAATFMLAEDFVNIDKDKLASNKLSDGSKAVYPESSIAECVHGGDKLSSSSSDNTMISFALFIWDGPARRQWKCGKSTAFILQLEIRLIPWSIWIFRKDNLE</sequence>
<dbReference type="AlphaFoldDB" id="A0A8S9Z2C3"/>